<feature type="binding site" evidence="13 14">
    <location>
        <position position="54"/>
    </location>
    <ligand>
        <name>[4Fe-4S] cluster</name>
        <dbReference type="ChEBI" id="CHEBI:49883"/>
        <note>4Fe-4S-S-AdoMet</note>
    </ligand>
</feature>
<feature type="binding site" evidence="13 14">
    <location>
        <position position="261"/>
    </location>
    <ligand>
        <name>[2Fe-2S] cluster</name>
        <dbReference type="ChEBI" id="CHEBI:190135"/>
    </ligand>
</feature>
<dbReference type="InterPro" id="IPR024177">
    <property type="entry name" value="Biotin_synthase"/>
</dbReference>
<dbReference type="CDD" id="cd01335">
    <property type="entry name" value="Radical_SAM"/>
    <property type="match status" value="1"/>
</dbReference>
<keyword evidence="8 13" id="KW-0479">Metal-binding</keyword>
<dbReference type="InterPro" id="IPR010722">
    <property type="entry name" value="BATS_dom"/>
</dbReference>
<comment type="similarity">
    <text evidence="2 13">Belongs to the radical SAM superfamily. Biotin synthase family.</text>
</comment>
<dbReference type="InterPro" id="IPR007197">
    <property type="entry name" value="rSAM"/>
</dbReference>
<reference evidence="16 17" key="1">
    <citation type="submission" date="2018-06" db="EMBL/GenBank/DDBJ databases">
        <title>Draft sequence of Acidithiobacillus ferrooxidans CCM 4253.</title>
        <authorList>
            <person name="Moya-Beltran A."/>
            <person name="Castro M."/>
            <person name="Covarrubias P.C."/>
            <person name="Issotta F."/>
            <person name="Janiczek O."/>
            <person name="Mandl M."/>
            <person name="Kucera J."/>
            <person name="Quatrini R."/>
        </authorList>
    </citation>
    <scope>NUCLEOTIDE SEQUENCE [LARGE SCALE GENOMIC DNA]</scope>
    <source>
        <strain evidence="16 17">CCM 4253</strain>
    </source>
</reference>
<dbReference type="InterPro" id="IPR006638">
    <property type="entry name" value="Elp3/MiaA/NifB-like_rSAM"/>
</dbReference>
<evidence type="ECO:0000256" key="9">
    <source>
        <dbReference type="ARBA" id="ARBA00022756"/>
    </source>
</evidence>
<dbReference type="GO" id="GO:0005506">
    <property type="term" value="F:iron ion binding"/>
    <property type="evidence" value="ECO:0007669"/>
    <property type="project" value="UniProtKB-UniRule"/>
</dbReference>
<evidence type="ECO:0000256" key="1">
    <source>
        <dbReference type="ARBA" id="ARBA00004942"/>
    </source>
</evidence>
<evidence type="ECO:0000256" key="13">
    <source>
        <dbReference type="HAMAP-Rule" id="MF_01694"/>
    </source>
</evidence>
<feature type="binding site" evidence="13 14">
    <location>
        <position position="61"/>
    </location>
    <ligand>
        <name>[4Fe-4S] cluster</name>
        <dbReference type="ChEBI" id="CHEBI:49883"/>
        <note>4Fe-4S-S-AdoMet</note>
    </ligand>
</feature>
<dbReference type="SMR" id="A0A2W1K7L6"/>
<feature type="domain" description="Radical SAM core" evidence="15">
    <location>
        <begin position="39"/>
        <end position="263"/>
    </location>
</feature>
<dbReference type="EC" id="2.8.1.6" evidence="3 13"/>
<dbReference type="InterPro" id="IPR058240">
    <property type="entry name" value="rSAM_sf"/>
</dbReference>
<dbReference type="Proteomes" id="UP000248886">
    <property type="component" value="Unassembled WGS sequence"/>
</dbReference>
<dbReference type="UniPathway" id="UPA00078">
    <property type="reaction ID" value="UER00162"/>
</dbReference>
<dbReference type="PIRSF" id="PIRSF001619">
    <property type="entry name" value="Biotin_synth"/>
    <property type="match status" value="1"/>
</dbReference>
<dbReference type="SFLD" id="SFLDG01278">
    <property type="entry name" value="biotin_synthase_like"/>
    <property type="match status" value="1"/>
</dbReference>
<comment type="caution">
    <text evidence="16">The sequence shown here is derived from an EMBL/GenBank/DDBJ whole genome shotgun (WGS) entry which is preliminary data.</text>
</comment>
<comment type="subunit">
    <text evidence="13">Homodimer.</text>
</comment>
<accession>A0A2W1K7L6</accession>
<dbReference type="GeneID" id="65279641"/>
<dbReference type="SFLD" id="SFLDS00029">
    <property type="entry name" value="Radical_SAM"/>
    <property type="match status" value="1"/>
</dbReference>
<evidence type="ECO:0000256" key="8">
    <source>
        <dbReference type="ARBA" id="ARBA00022723"/>
    </source>
</evidence>
<keyword evidence="9 13" id="KW-0093">Biotin biosynthesis</keyword>
<dbReference type="OMA" id="NICTTHT"/>
<organism evidence="16 17">
    <name type="scientific">Acidithiobacillus ferrooxidans</name>
    <name type="common">Thiobacillus ferrooxidans</name>
    <dbReference type="NCBI Taxonomy" id="920"/>
    <lineage>
        <taxon>Bacteria</taxon>
        <taxon>Pseudomonadati</taxon>
        <taxon>Pseudomonadota</taxon>
        <taxon>Acidithiobacillia</taxon>
        <taxon>Acidithiobacillales</taxon>
        <taxon>Acidithiobacillaceae</taxon>
        <taxon>Acidithiobacillus</taxon>
    </lineage>
</organism>
<dbReference type="HAMAP" id="MF_01694">
    <property type="entry name" value="BioB"/>
    <property type="match status" value="1"/>
</dbReference>
<dbReference type="RefSeq" id="WP_012536051.1">
    <property type="nucleotide sequence ID" value="NZ_AP025160.1"/>
</dbReference>
<evidence type="ECO:0000256" key="6">
    <source>
        <dbReference type="ARBA" id="ARBA00022691"/>
    </source>
</evidence>
<evidence type="ECO:0000256" key="11">
    <source>
        <dbReference type="ARBA" id="ARBA00023014"/>
    </source>
</evidence>
<evidence type="ECO:0000256" key="14">
    <source>
        <dbReference type="PIRSR" id="PIRSR001619-1"/>
    </source>
</evidence>
<evidence type="ECO:0000313" key="16">
    <source>
        <dbReference type="EMBL" id="PZD82723.1"/>
    </source>
</evidence>
<keyword evidence="5 13" id="KW-0808">Transferase</keyword>
<dbReference type="SUPFAM" id="SSF102114">
    <property type="entry name" value="Radical SAM enzymes"/>
    <property type="match status" value="1"/>
</dbReference>
<evidence type="ECO:0000256" key="7">
    <source>
        <dbReference type="ARBA" id="ARBA00022714"/>
    </source>
</evidence>
<gene>
    <name evidence="13 16" type="primary">bioB</name>
    <name evidence="16" type="ORF">DN052_06905</name>
</gene>
<comment type="cofactor">
    <cofactor evidence="13 14">
        <name>[4Fe-4S] cluster</name>
        <dbReference type="ChEBI" id="CHEBI:49883"/>
    </cofactor>
    <text evidence="13 14">Binds 1 [4Fe-4S] cluster. The cluster is coordinated with 3 cysteines and an exchangeable S-adenosyl-L-methionine.</text>
</comment>
<dbReference type="PANTHER" id="PTHR22976">
    <property type="entry name" value="BIOTIN SYNTHASE"/>
    <property type="match status" value="1"/>
</dbReference>
<sequence length="316" mass="34539">MNNSTALQTLDAILEIYARPFNDLIYAAQQVHRLHFDPNAIQCSTLLSIKTGGCPEDCGYCSQSVHHQTALQAEPLMDLEQVRAAAREAKANGAQRLCMGAAWRSPHDRDIEKVAAMIGVVKEYGLESCVTLGMLKPGQAERLQHAGLDYYNHNLDTSPEFYGEVIHTRSYQDRLDTLEAVRDAGIRICSGGILGMGESRRDRARMLQVLAQLPQAPESIPINALVPIPGTPLEAAEPIDGFEFVRTVAVTRILFPKAYVRLSAGREAMSDELQALAFLAGANSIFLGDRLLTTGNASTGHDQALFNRLGLHRSAD</sequence>
<feature type="binding site" evidence="13 14">
    <location>
        <position position="129"/>
    </location>
    <ligand>
        <name>[2Fe-2S] cluster</name>
        <dbReference type="ChEBI" id="CHEBI:190135"/>
    </ligand>
</feature>
<proteinExistence type="inferred from homology"/>
<feature type="binding site" evidence="13 14">
    <location>
        <position position="98"/>
    </location>
    <ligand>
        <name>[2Fe-2S] cluster</name>
        <dbReference type="ChEBI" id="CHEBI:190135"/>
    </ligand>
</feature>
<name>A0A2W1K7L6_ACIFR</name>
<evidence type="ECO:0000256" key="10">
    <source>
        <dbReference type="ARBA" id="ARBA00023004"/>
    </source>
</evidence>
<keyword evidence="6 13" id="KW-0949">S-adenosyl-L-methionine</keyword>
<dbReference type="PANTHER" id="PTHR22976:SF2">
    <property type="entry name" value="BIOTIN SYNTHASE, MITOCHONDRIAL"/>
    <property type="match status" value="1"/>
</dbReference>
<dbReference type="NCBIfam" id="TIGR00433">
    <property type="entry name" value="bioB"/>
    <property type="match status" value="1"/>
</dbReference>
<keyword evidence="4 13" id="KW-0004">4Fe-4S</keyword>
<evidence type="ECO:0000256" key="4">
    <source>
        <dbReference type="ARBA" id="ARBA00022485"/>
    </source>
</evidence>
<comment type="cofactor">
    <cofactor evidence="13">
        <name>[2Fe-2S] cluster</name>
        <dbReference type="ChEBI" id="CHEBI:190135"/>
    </cofactor>
    <text evidence="13">Binds 1 [2Fe-2S] cluster. The cluster is coordinated with 3 cysteines and 1 arginine.</text>
</comment>
<dbReference type="InterPro" id="IPR002684">
    <property type="entry name" value="Biotin_synth/BioAB"/>
</dbReference>
<comment type="function">
    <text evidence="13">Catalyzes the conversion of dethiobiotin (DTB) to biotin by the insertion of a sulfur atom into dethiobiotin via a radical-based mechanism.</text>
</comment>
<evidence type="ECO:0000256" key="12">
    <source>
        <dbReference type="ARBA" id="ARBA00051157"/>
    </source>
</evidence>
<evidence type="ECO:0000256" key="2">
    <source>
        <dbReference type="ARBA" id="ARBA00010765"/>
    </source>
</evidence>
<keyword evidence="11 13" id="KW-0411">Iron-sulfur</keyword>
<dbReference type="InterPro" id="IPR013785">
    <property type="entry name" value="Aldolase_TIM"/>
</dbReference>
<dbReference type="GO" id="GO:0051537">
    <property type="term" value="F:2 iron, 2 sulfur cluster binding"/>
    <property type="evidence" value="ECO:0007669"/>
    <property type="project" value="UniProtKB-KW"/>
</dbReference>
<dbReference type="AlphaFoldDB" id="A0A2W1K7L6"/>
<evidence type="ECO:0000256" key="5">
    <source>
        <dbReference type="ARBA" id="ARBA00022679"/>
    </source>
</evidence>
<dbReference type="PROSITE" id="PS51918">
    <property type="entry name" value="RADICAL_SAM"/>
    <property type="match status" value="1"/>
</dbReference>
<dbReference type="GO" id="GO:0004076">
    <property type="term" value="F:biotin synthase activity"/>
    <property type="evidence" value="ECO:0007669"/>
    <property type="project" value="UniProtKB-UniRule"/>
</dbReference>
<dbReference type="SFLD" id="SFLDF00272">
    <property type="entry name" value="biotin_synthase"/>
    <property type="match status" value="1"/>
</dbReference>
<dbReference type="GO" id="GO:0009102">
    <property type="term" value="P:biotin biosynthetic process"/>
    <property type="evidence" value="ECO:0007669"/>
    <property type="project" value="UniProtKB-UniRule"/>
</dbReference>
<dbReference type="SMART" id="SM00876">
    <property type="entry name" value="BATS"/>
    <property type="match status" value="1"/>
</dbReference>
<comment type="catalytic activity">
    <reaction evidence="12 13">
        <text>(4R,5S)-dethiobiotin + (sulfur carrier)-SH + 2 reduced [2Fe-2S]-[ferredoxin] + 2 S-adenosyl-L-methionine = (sulfur carrier)-H + biotin + 2 5'-deoxyadenosine + 2 L-methionine + 2 oxidized [2Fe-2S]-[ferredoxin]</text>
        <dbReference type="Rhea" id="RHEA:22060"/>
        <dbReference type="Rhea" id="RHEA-COMP:10000"/>
        <dbReference type="Rhea" id="RHEA-COMP:10001"/>
        <dbReference type="Rhea" id="RHEA-COMP:14737"/>
        <dbReference type="Rhea" id="RHEA-COMP:14739"/>
        <dbReference type="ChEBI" id="CHEBI:17319"/>
        <dbReference type="ChEBI" id="CHEBI:29917"/>
        <dbReference type="ChEBI" id="CHEBI:33737"/>
        <dbReference type="ChEBI" id="CHEBI:33738"/>
        <dbReference type="ChEBI" id="CHEBI:57586"/>
        <dbReference type="ChEBI" id="CHEBI:57844"/>
        <dbReference type="ChEBI" id="CHEBI:59789"/>
        <dbReference type="ChEBI" id="CHEBI:64428"/>
        <dbReference type="ChEBI" id="CHEBI:149473"/>
        <dbReference type="EC" id="2.8.1.6"/>
    </reaction>
</comment>
<keyword evidence="7 13" id="KW-0001">2Fe-2S</keyword>
<dbReference type="SFLD" id="SFLDG01060">
    <property type="entry name" value="BATS_domain_containing"/>
    <property type="match status" value="1"/>
</dbReference>
<keyword evidence="10 13" id="KW-0408">Iron</keyword>
<dbReference type="Gene3D" id="3.20.20.70">
    <property type="entry name" value="Aldolase class I"/>
    <property type="match status" value="1"/>
</dbReference>
<protein>
    <recommendedName>
        <fullName evidence="3 13">Biotin synthase</fullName>
        <ecNumber evidence="3 13">2.8.1.6</ecNumber>
    </recommendedName>
</protein>
<evidence type="ECO:0000259" key="15">
    <source>
        <dbReference type="PROSITE" id="PS51918"/>
    </source>
</evidence>
<feature type="binding site" evidence="13 14">
    <location>
        <position position="189"/>
    </location>
    <ligand>
        <name>[2Fe-2S] cluster</name>
        <dbReference type="ChEBI" id="CHEBI:190135"/>
    </ligand>
</feature>
<evidence type="ECO:0000313" key="17">
    <source>
        <dbReference type="Proteomes" id="UP000248886"/>
    </source>
</evidence>
<dbReference type="OrthoDB" id="9786826at2"/>
<comment type="cofactor">
    <cofactor evidence="14">
        <name>[2Fe-2S] cluster</name>
        <dbReference type="ChEBI" id="CHEBI:190135"/>
    </cofactor>
    <text evidence="14">Binds 1 [2Fe-2S] cluster. The cluster is coordinated with 3 cysteines and 1 arginine.</text>
</comment>
<dbReference type="EMBL" id="QKQP01000001">
    <property type="protein sequence ID" value="PZD82723.1"/>
    <property type="molecule type" value="Genomic_DNA"/>
</dbReference>
<dbReference type="Pfam" id="PF06968">
    <property type="entry name" value="BATS"/>
    <property type="match status" value="1"/>
</dbReference>
<feature type="binding site" evidence="13 14">
    <location>
        <position position="58"/>
    </location>
    <ligand>
        <name>[4Fe-4S] cluster</name>
        <dbReference type="ChEBI" id="CHEBI:49883"/>
        <note>4Fe-4S-S-AdoMet</note>
    </ligand>
</feature>
<dbReference type="GO" id="GO:0051539">
    <property type="term" value="F:4 iron, 4 sulfur cluster binding"/>
    <property type="evidence" value="ECO:0007669"/>
    <property type="project" value="UniProtKB-KW"/>
</dbReference>
<comment type="pathway">
    <text evidence="1 13">Cofactor biosynthesis; biotin biosynthesis; biotin from 7,8-diaminononanoate: step 2/2.</text>
</comment>
<evidence type="ECO:0000256" key="3">
    <source>
        <dbReference type="ARBA" id="ARBA00012236"/>
    </source>
</evidence>
<dbReference type="SMART" id="SM00729">
    <property type="entry name" value="Elp3"/>
    <property type="match status" value="1"/>
</dbReference>
<dbReference type="Pfam" id="PF04055">
    <property type="entry name" value="Radical_SAM"/>
    <property type="match status" value="1"/>
</dbReference>